<evidence type="ECO:0000256" key="1">
    <source>
        <dbReference type="HAMAP-Rule" id="MF_00226"/>
    </source>
</evidence>
<dbReference type="Pfam" id="PF00994">
    <property type="entry name" value="MoCF_biosynth"/>
    <property type="match status" value="1"/>
</dbReference>
<dbReference type="NCBIfam" id="NF001813">
    <property type="entry name" value="PRK00549.1"/>
    <property type="match status" value="1"/>
</dbReference>
<dbReference type="PANTHER" id="PTHR13939:SF0">
    <property type="entry name" value="NMN AMIDOHYDROLASE-LIKE PROTEIN YFAY"/>
    <property type="match status" value="1"/>
</dbReference>
<gene>
    <name evidence="1" type="primary">cinA</name>
    <name evidence="3" type="ORF">SAMN02745245_00110</name>
</gene>
<dbReference type="Pfam" id="PF18146">
    <property type="entry name" value="CinA_KH"/>
    <property type="match status" value="1"/>
</dbReference>
<evidence type="ECO:0000313" key="4">
    <source>
        <dbReference type="Proteomes" id="UP000184032"/>
    </source>
</evidence>
<dbReference type="PIRSF" id="PIRSF006728">
    <property type="entry name" value="CinA"/>
    <property type="match status" value="1"/>
</dbReference>
<comment type="similarity">
    <text evidence="1">Belongs to the CinA family.</text>
</comment>
<name>A0A1M5NY72_9FIRM</name>
<reference evidence="3 4" key="1">
    <citation type="submission" date="2016-11" db="EMBL/GenBank/DDBJ databases">
        <authorList>
            <person name="Jaros S."/>
            <person name="Januszkiewicz K."/>
            <person name="Wedrychowicz H."/>
        </authorList>
    </citation>
    <scope>NUCLEOTIDE SEQUENCE [LARGE SCALE GENOMIC DNA]</scope>
    <source>
        <strain evidence="3 4">DSM 21120</strain>
    </source>
</reference>
<dbReference type="Gene3D" id="3.90.950.20">
    <property type="entry name" value="CinA-like"/>
    <property type="match status" value="1"/>
</dbReference>
<dbReference type="NCBIfam" id="TIGR00199">
    <property type="entry name" value="PncC_domain"/>
    <property type="match status" value="1"/>
</dbReference>
<sequence length="412" mass="46127">MKAGIITIGTEILIGSILDTNSKYLSEKLSELGVHVSHQLSIRDDFKELSIEIRDMIKKVDVLFLCGGLGPTEDDMTKEALADVLNKNLVLDDVQYTKLVDRFNKLKRPMTSNNKKQAYVIEGSKILDNKWGTAPGEIIEYGNKKVFLFPGPPKEFEPMVDYYLKDNIAENNEIIVKSLNIAGLGESSVEETIRHLKLENNEISINTFAHFYDTEIKIIAEGTDKEHLVYQVREIVEKLHITFGEHLYSENNTKPKEVLVKKLTEKNLKISFAESITGGLLSSKLTSVNGASKILKNSVVSYSNESKHKILGVSNSTLEEFGAVSEQTALEMAKGLYNLGLCDIAVATTGEAGPISSEKEVGTVFICYYYKDFYEIKEHFFKGSRNEIQERVSDTVITHLLLNLDKKGEKNG</sequence>
<accession>A0A1M5NY72</accession>
<evidence type="ECO:0000259" key="2">
    <source>
        <dbReference type="SMART" id="SM00852"/>
    </source>
</evidence>
<dbReference type="SMART" id="SM00852">
    <property type="entry name" value="MoCF_biosynth"/>
    <property type="match status" value="1"/>
</dbReference>
<dbReference type="InterPro" id="IPR008135">
    <property type="entry name" value="Competence-induced_CinA"/>
</dbReference>
<dbReference type="InterPro" id="IPR036653">
    <property type="entry name" value="CinA-like_C"/>
</dbReference>
<dbReference type="Gene3D" id="3.40.980.10">
    <property type="entry name" value="MoaB/Mog-like domain"/>
    <property type="match status" value="1"/>
</dbReference>
<feature type="domain" description="MoaB/Mog" evidence="2">
    <location>
        <begin position="4"/>
        <end position="171"/>
    </location>
</feature>
<dbReference type="Pfam" id="PF02464">
    <property type="entry name" value="CinA"/>
    <property type="match status" value="1"/>
</dbReference>
<dbReference type="OrthoDB" id="9801454at2"/>
<dbReference type="InterPro" id="IPR001453">
    <property type="entry name" value="MoaB/Mog_dom"/>
</dbReference>
<dbReference type="HAMAP" id="MF_00226_B">
    <property type="entry name" value="CinA_B"/>
    <property type="match status" value="1"/>
</dbReference>
<dbReference type="STRING" id="1120995.SAMN02745245_00110"/>
<proteinExistence type="inferred from homology"/>
<dbReference type="InterPro" id="IPR041424">
    <property type="entry name" value="CinA_KH"/>
</dbReference>
<organism evidence="3 4">
    <name type="scientific">Anaerosphaera aminiphila DSM 21120</name>
    <dbReference type="NCBI Taxonomy" id="1120995"/>
    <lineage>
        <taxon>Bacteria</taxon>
        <taxon>Bacillati</taxon>
        <taxon>Bacillota</taxon>
        <taxon>Tissierellia</taxon>
        <taxon>Tissierellales</taxon>
        <taxon>Peptoniphilaceae</taxon>
        <taxon>Anaerosphaera</taxon>
    </lineage>
</organism>
<dbReference type="SUPFAM" id="SSF53218">
    <property type="entry name" value="Molybdenum cofactor biosynthesis proteins"/>
    <property type="match status" value="1"/>
</dbReference>
<dbReference type="InterPro" id="IPR008136">
    <property type="entry name" value="CinA_C"/>
</dbReference>
<dbReference type="InterPro" id="IPR036425">
    <property type="entry name" value="MoaB/Mog-like_dom_sf"/>
</dbReference>
<protein>
    <recommendedName>
        <fullName evidence="1">Putative competence-damage inducible protein</fullName>
    </recommendedName>
</protein>
<evidence type="ECO:0000313" key="3">
    <source>
        <dbReference type="EMBL" id="SHG94452.1"/>
    </source>
</evidence>
<dbReference type="InterPro" id="IPR050101">
    <property type="entry name" value="CinA"/>
</dbReference>
<dbReference type="PANTHER" id="PTHR13939">
    <property type="entry name" value="NICOTINAMIDE-NUCLEOTIDE AMIDOHYDROLASE PNCC"/>
    <property type="match status" value="1"/>
</dbReference>
<dbReference type="Proteomes" id="UP000184032">
    <property type="component" value="Unassembled WGS sequence"/>
</dbReference>
<dbReference type="AlphaFoldDB" id="A0A1M5NY72"/>
<dbReference type="CDD" id="cd00885">
    <property type="entry name" value="cinA"/>
    <property type="match status" value="1"/>
</dbReference>
<dbReference type="EMBL" id="FQXI01000001">
    <property type="protein sequence ID" value="SHG94452.1"/>
    <property type="molecule type" value="Genomic_DNA"/>
</dbReference>
<dbReference type="RefSeq" id="WP_073182775.1">
    <property type="nucleotide sequence ID" value="NZ_FQXI01000001.1"/>
</dbReference>
<dbReference type="NCBIfam" id="TIGR00200">
    <property type="entry name" value="cinA_nterm"/>
    <property type="match status" value="1"/>
</dbReference>
<keyword evidence="4" id="KW-1185">Reference proteome</keyword>
<dbReference type="SUPFAM" id="SSF142433">
    <property type="entry name" value="CinA-like"/>
    <property type="match status" value="1"/>
</dbReference>
<dbReference type="Gene3D" id="3.30.70.2860">
    <property type="match status" value="1"/>
</dbReference>